<dbReference type="PANTHER" id="PTHR44051:SF8">
    <property type="entry name" value="GLUTATHIONE S-TRANSFERASE GSTA"/>
    <property type="match status" value="1"/>
</dbReference>
<organism evidence="3 4">
    <name type="scientific">Sphingomonas cavernae</name>
    <dbReference type="NCBI Taxonomy" id="2320861"/>
    <lineage>
        <taxon>Bacteria</taxon>
        <taxon>Pseudomonadati</taxon>
        <taxon>Pseudomonadota</taxon>
        <taxon>Alphaproteobacteria</taxon>
        <taxon>Sphingomonadales</taxon>
        <taxon>Sphingomonadaceae</taxon>
        <taxon>Sphingomonas</taxon>
    </lineage>
</organism>
<dbReference type="Gene3D" id="1.20.1050.10">
    <property type="match status" value="1"/>
</dbReference>
<dbReference type="SUPFAM" id="SSF52833">
    <property type="entry name" value="Thioredoxin-like"/>
    <property type="match status" value="1"/>
</dbReference>
<keyword evidence="3" id="KW-0808">Transferase</keyword>
<dbReference type="InterPro" id="IPR036249">
    <property type="entry name" value="Thioredoxin-like_sf"/>
</dbReference>
<dbReference type="InterPro" id="IPR004045">
    <property type="entry name" value="Glutathione_S-Trfase_N"/>
</dbReference>
<dbReference type="RefSeq" id="WP_119765021.1">
    <property type="nucleotide sequence ID" value="NZ_QYUM01000004.1"/>
</dbReference>
<dbReference type="Pfam" id="PF13417">
    <property type="entry name" value="GST_N_3"/>
    <property type="match status" value="1"/>
</dbReference>
<evidence type="ECO:0000259" key="2">
    <source>
        <dbReference type="PROSITE" id="PS50405"/>
    </source>
</evidence>
<dbReference type="AlphaFoldDB" id="A0A418W772"/>
<dbReference type="CDD" id="cd03057">
    <property type="entry name" value="GST_N_Beta"/>
    <property type="match status" value="1"/>
</dbReference>
<dbReference type="EMBL" id="QYUM01000004">
    <property type="protein sequence ID" value="RJF85862.1"/>
    <property type="molecule type" value="Genomic_DNA"/>
</dbReference>
<dbReference type="OrthoDB" id="7583243at2"/>
<dbReference type="Gene3D" id="3.40.30.10">
    <property type="entry name" value="Glutaredoxin"/>
    <property type="match status" value="1"/>
</dbReference>
<evidence type="ECO:0000313" key="4">
    <source>
        <dbReference type="Proteomes" id="UP000286100"/>
    </source>
</evidence>
<evidence type="ECO:0000313" key="3">
    <source>
        <dbReference type="EMBL" id="RJF85862.1"/>
    </source>
</evidence>
<dbReference type="PROSITE" id="PS50404">
    <property type="entry name" value="GST_NTER"/>
    <property type="match status" value="1"/>
</dbReference>
<dbReference type="PANTHER" id="PTHR44051">
    <property type="entry name" value="GLUTATHIONE S-TRANSFERASE-RELATED"/>
    <property type="match status" value="1"/>
</dbReference>
<dbReference type="InterPro" id="IPR010987">
    <property type="entry name" value="Glutathione-S-Trfase_C-like"/>
</dbReference>
<comment type="caution">
    <text evidence="3">The sequence shown here is derived from an EMBL/GenBank/DDBJ whole genome shotgun (WGS) entry which is preliminary data.</text>
</comment>
<dbReference type="GO" id="GO:0016740">
    <property type="term" value="F:transferase activity"/>
    <property type="evidence" value="ECO:0007669"/>
    <property type="project" value="UniProtKB-KW"/>
</dbReference>
<sequence>MTSSTAPVRPTLYGAPGWGSTLVEAMLSVAEVQYDFVDVEGFDEPGPMRDRILALNPLAQIPVLVLEDGAVMTESAAITLWLSERFPEAGLAPPPGSPDRARFLRYLVWLVANVYATFTYADYPERWAPGDADTLRDSVIDYRKRLWRFFEGEAQAPWVLGETMSALDIYVAVMVRWRPCRPWFEQNAPGLIAIADRAAAHPAVASVIARNFPD</sequence>
<name>A0A418W772_9SPHN</name>
<evidence type="ECO:0000259" key="1">
    <source>
        <dbReference type="PROSITE" id="PS50404"/>
    </source>
</evidence>
<feature type="domain" description="GST N-terminal" evidence="1">
    <location>
        <begin position="7"/>
        <end position="90"/>
    </location>
</feature>
<proteinExistence type="predicted"/>
<gene>
    <name evidence="3" type="ORF">D3876_18560</name>
</gene>
<accession>A0A418W772</accession>
<dbReference type="PROSITE" id="PS50405">
    <property type="entry name" value="GST_CTER"/>
    <property type="match status" value="1"/>
</dbReference>
<reference evidence="3 4" key="1">
    <citation type="submission" date="2018-09" db="EMBL/GenBank/DDBJ databases">
        <authorList>
            <person name="Zhu H."/>
        </authorList>
    </citation>
    <scope>NUCLEOTIDE SEQUENCE [LARGE SCALE GENOMIC DNA]</scope>
    <source>
        <strain evidence="3 4">K2R01-6</strain>
    </source>
</reference>
<dbReference type="SUPFAM" id="SSF47616">
    <property type="entry name" value="GST C-terminal domain-like"/>
    <property type="match status" value="1"/>
</dbReference>
<protein>
    <submittedName>
        <fullName evidence="3">Glutathione S-transferase family protein</fullName>
    </submittedName>
</protein>
<dbReference type="InterPro" id="IPR036282">
    <property type="entry name" value="Glutathione-S-Trfase_C_sf"/>
</dbReference>
<keyword evidence="4" id="KW-1185">Reference proteome</keyword>
<dbReference type="Proteomes" id="UP000286100">
    <property type="component" value="Unassembled WGS sequence"/>
</dbReference>
<feature type="domain" description="GST C-terminal" evidence="2">
    <location>
        <begin position="96"/>
        <end position="214"/>
    </location>
</feature>